<proteinExistence type="inferred from homology"/>
<dbReference type="GO" id="GO:0016887">
    <property type="term" value="F:ATP hydrolysis activity"/>
    <property type="evidence" value="ECO:0007669"/>
    <property type="project" value="InterPro"/>
</dbReference>
<evidence type="ECO:0000256" key="8">
    <source>
        <dbReference type="ARBA" id="ARBA00073649"/>
    </source>
</evidence>
<evidence type="ECO:0000256" key="5">
    <source>
        <dbReference type="ARBA" id="ARBA00050590"/>
    </source>
</evidence>
<reference evidence="11 12" key="1">
    <citation type="submission" date="2014-07" db="EMBL/GenBank/DDBJ databases">
        <title>Methanogenic archaea and the global carbon cycle.</title>
        <authorList>
            <person name="Henriksen J.R."/>
            <person name="Luke J."/>
            <person name="Reinhart S."/>
            <person name="Benedict M.N."/>
            <person name="Youngblut N.D."/>
            <person name="Metcalf M.E."/>
            <person name="Whitaker R.J."/>
            <person name="Metcalf W.W."/>
        </authorList>
    </citation>
    <scope>NUCLEOTIDE SEQUENCE [LARGE SCALE GENOMIC DNA]</scope>
    <source>
        <strain evidence="11 12">T4/M</strain>
    </source>
</reference>
<evidence type="ECO:0000256" key="6">
    <source>
        <dbReference type="ARBA" id="ARBA00058960"/>
    </source>
</evidence>
<gene>
    <name evidence="11" type="ORF">MSSIT_3917</name>
</gene>
<dbReference type="Pfam" id="PF00005">
    <property type="entry name" value="ABC_tran"/>
    <property type="match status" value="1"/>
</dbReference>
<dbReference type="PANTHER" id="PTHR42734">
    <property type="entry name" value="METAL TRANSPORT SYSTEM ATP-BINDING PROTEIN TM_0124-RELATED"/>
    <property type="match status" value="1"/>
</dbReference>
<comment type="catalytic activity">
    <reaction evidence="5">
        <text>an R-cob(III)alamin(out) + ATP + H2O = an R-cob(III)alamin(in) + ADP + phosphate + H(+)</text>
        <dbReference type="Rhea" id="RHEA:17873"/>
        <dbReference type="ChEBI" id="CHEBI:15377"/>
        <dbReference type="ChEBI" id="CHEBI:15378"/>
        <dbReference type="ChEBI" id="CHEBI:30616"/>
        <dbReference type="ChEBI" id="CHEBI:43474"/>
        <dbReference type="ChEBI" id="CHEBI:140785"/>
        <dbReference type="ChEBI" id="CHEBI:456216"/>
        <dbReference type="EC" id="7.6.2.8"/>
    </reaction>
</comment>
<dbReference type="AlphaFoldDB" id="A0A0E3L9P6"/>
<dbReference type="PATRIC" id="fig|1434120.4.peg.5072"/>
<dbReference type="GO" id="GO:0015420">
    <property type="term" value="F:ABC-type vitamin B12 transporter activity"/>
    <property type="evidence" value="ECO:0007669"/>
    <property type="project" value="UniProtKB-EC"/>
</dbReference>
<keyword evidence="3" id="KW-0547">Nucleotide-binding</keyword>
<evidence type="ECO:0000256" key="1">
    <source>
        <dbReference type="ARBA" id="ARBA00005417"/>
    </source>
</evidence>
<dbReference type="HOGENOM" id="CLU_000604_1_11_2"/>
<dbReference type="SUPFAM" id="SSF52540">
    <property type="entry name" value="P-loop containing nucleoside triphosphate hydrolases"/>
    <property type="match status" value="1"/>
</dbReference>
<dbReference type="FunFam" id="3.40.50.300:FF:000134">
    <property type="entry name" value="Iron-enterobactin ABC transporter ATP-binding protein"/>
    <property type="match status" value="1"/>
</dbReference>
<keyword evidence="2" id="KW-0813">Transport</keyword>
<dbReference type="SMART" id="SM00382">
    <property type="entry name" value="AAA"/>
    <property type="match status" value="1"/>
</dbReference>
<dbReference type="GO" id="GO:0005524">
    <property type="term" value="F:ATP binding"/>
    <property type="evidence" value="ECO:0007669"/>
    <property type="project" value="UniProtKB-KW"/>
</dbReference>
<dbReference type="PANTHER" id="PTHR42734:SF17">
    <property type="entry name" value="METAL TRANSPORT SYSTEM ATP-BINDING PROTEIN TM_0124-RELATED"/>
    <property type="match status" value="1"/>
</dbReference>
<accession>A0A0E3L9P6</accession>
<dbReference type="InterPro" id="IPR027417">
    <property type="entry name" value="P-loop_NTPase"/>
</dbReference>
<dbReference type="EC" id="7.6.2.8" evidence="7"/>
<dbReference type="InterPro" id="IPR003593">
    <property type="entry name" value="AAA+_ATPase"/>
</dbReference>
<dbReference type="InterPro" id="IPR003439">
    <property type="entry name" value="ABC_transporter-like_ATP-bd"/>
</dbReference>
<keyword evidence="12" id="KW-1185">Reference proteome</keyword>
<dbReference type="InterPro" id="IPR017871">
    <property type="entry name" value="ABC_transporter-like_CS"/>
</dbReference>
<dbReference type="GeneID" id="24862871"/>
<dbReference type="CDD" id="cd03235">
    <property type="entry name" value="ABC_Metallic_Cations"/>
    <property type="match status" value="1"/>
</dbReference>
<dbReference type="PROSITE" id="PS00211">
    <property type="entry name" value="ABC_TRANSPORTER_1"/>
    <property type="match status" value="1"/>
</dbReference>
<dbReference type="RefSeq" id="WP_048174339.1">
    <property type="nucleotide sequence ID" value="NZ_CP009506.1"/>
</dbReference>
<evidence type="ECO:0000256" key="4">
    <source>
        <dbReference type="ARBA" id="ARBA00022840"/>
    </source>
</evidence>
<protein>
    <recommendedName>
        <fullName evidence="8">Cobalamin import ATP-binding protein BtuD</fullName>
        <ecNumber evidence="7">7.6.2.8</ecNumber>
    </recommendedName>
    <alternativeName>
        <fullName evidence="9">Vitamin B12-transporting ATPase</fullName>
    </alternativeName>
</protein>
<dbReference type="Gene3D" id="3.40.50.300">
    <property type="entry name" value="P-loop containing nucleotide triphosphate hydrolases"/>
    <property type="match status" value="1"/>
</dbReference>
<dbReference type="EMBL" id="CP009506">
    <property type="protein sequence ID" value="AKB30636.1"/>
    <property type="molecule type" value="Genomic_DNA"/>
</dbReference>
<comment type="function">
    <text evidence="6">Required for corrinoid utilization. Probably part of the ABC transporter complex BtuCDF involved in cobalamin (vitamin B12) import. Probably responsible for energy coupling to the transport system.</text>
</comment>
<evidence type="ECO:0000256" key="2">
    <source>
        <dbReference type="ARBA" id="ARBA00022448"/>
    </source>
</evidence>
<dbReference type="InterPro" id="IPR050153">
    <property type="entry name" value="Metal_Ion_Import_ABC"/>
</dbReference>
<comment type="similarity">
    <text evidence="1">Belongs to the ABC transporter superfamily.</text>
</comment>
<evidence type="ECO:0000256" key="3">
    <source>
        <dbReference type="ARBA" id="ARBA00022741"/>
    </source>
</evidence>
<evidence type="ECO:0000256" key="7">
    <source>
        <dbReference type="ARBA" id="ARBA00066387"/>
    </source>
</evidence>
<sequence length="254" mass="28640">MEKVIELKDVWVRYGNQTILEAVNFELKDPNGLLGIIGPNGGGKTTFLKVLIGLLKPYKGSVKIFGKPPEKSRDLVGYVPQYKGFDFDFPISVWEVVLTGRMSHTGFLKKYSEEDKKAAEEALKTVEMFGLKGRQIGQLSGGQRQRVFIARALATKPKLLLLDEPNSGLDPHMQDELYRLLDRLKHEMAIIMVTHDLSAVSVYVDRIACLNRTFHYHNSKEIPAEDLEATYQCPVELIAHGVPHRVLEQHKGNS</sequence>
<dbReference type="PROSITE" id="PS50893">
    <property type="entry name" value="ABC_TRANSPORTER_2"/>
    <property type="match status" value="1"/>
</dbReference>
<dbReference type="OrthoDB" id="10909at2157"/>
<evidence type="ECO:0000313" key="11">
    <source>
        <dbReference type="EMBL" id="AKB30636.1"/>
    </source>
</evidence>
<keyword evidence="4 11" id="KW-0067">ATP-binding</keyword>
<organism evidence="11 12">
    <name type="scientific">Methanosarcina siciliae T4/M</name>
    <dbReference type="NCBI Taxonomy" id="1434120"/>
    <lineage>
        <taxon>Archaea</taxon>
        <taxon>Methanobacteriati</taxon>
        <taxon>Methanobacteriota</taxon>
        <taxon>Stenosarchaea group</taxon>
        <taxon>Methanomicrobia</taxon>
        <taxon>Methanosarcinales</taxon>
        <taxon>Methanosarcinaceae</taxon>
        <taxon>Methanosarcina</taxon>
    </lineage>
</organism>
<evidence type="ECO:0000313" key="12">
    <source>
        <dbReference type="Proteomes" id="UP000033111"/>
    </source>
</evidence>
<name>A0A0E3L9P6_9EURY</name>
<evidence type="ECO:0000259" key="10">
    <source>
        <dbReference type="PROSITE" id="PS50893"/>
    </source>
</evidence>
<evidence type="ECO:0000256" key="9">
    <source>
        <dbReference type="ARBA" id="ARBA00077139"/>
    </source>
</evidence>
<dbReference type="KEGG" id="msw:MSSIT_3917"/>
<feature type="domain" description="ABC transporter" evidence="10">
    <location>
        <begin position="5"/>
        <end position="237"/>
    </location>
</feature>
<dbReference type="Proteomes" id="UP000033111">
    <property type="component" value="Chromosome"/>
</dbReference>